<name>A0A939C1Q0_9ACTN</name>
<reference evidence="1" key="1">
    <citation type="submission" date="2021-01" db="EMBL/GenBank/DDBJ databases">
        <title>YIM 132084 draft genome.</title>
        <authorList>
            <person name="An D."/>
        </authorList>
    </citation>
    <scope>NUCLEOTIDE SEQUENCE</scope>
    <source>
        <strain evidence="1">YIM 132084</strain>
    </source>
</reference>
<comment type="caution">
    <text evidence="1">The sequence shown here is derived from an EMBL/GenBank/DDBJ whole genome shotgun (WGS) entry which is preliminary data.</text>
</comment>
<dbReference type="RefSeq" id="WP_205260332.1">
    <property type="nucleotide sequence ID" value="NZ_JAERWK010000010.1"/>
</dbReference>
<protein>
    <submittedName>
        <fullName evidence="1">Uncharacterized protein</fullName>
    </submittedName>
</protein>
<dbReference type="EMBL" id="JAERWK010000010">
    <property type="protein sequence ID" value="MBM9467394.1"/>
    <property type="molecule type" value="Genomic_DNA"/>
</dbReference>
<organism evidence="1 2">
    <name type="scientific">Nakamurella leprariae</name>
    <dbReference type="NCBI Taxonomy" id="2803911"/>
    <lineage>
        <taxon>Bacteria</taxon>
        <taxon>Bacillati</taxon>
        <taxon>Actinomycetota</taxon>
        <taxon>Actinomycetes</taxon>
        <taxon>Nakamurellales</taxon>
        <taxon>Nakamurellaceae</taxon>
        <taxon>Nakamurella</taxon>
    </lineage>
</organism>
<accession>A0A939C1Q0</accession>
<evidence type="ECO:0000313" key="2">
    <source>
        <dbReference type="Proteomes" id="UP000663792"/>
    </source>
</evidence>
<evidence type="ECO:0000313" key="1">
    <source>
        <dbReference type="EMBL" id="MBM9467394.1"/>
    </source>
</evidence>
<keyword evidence="2" id="KW-1185">Reference proteome</keyword>
<dbReference type="AlphaFoldDB" id="A0A939C1Q0"/>
<proteinExistence type="predicted"/>
<sequence length="78" mass="9333">MTAFLVLLIPLLLMVFALLMERVEHRLRTPSVREDEVEQFFDQARPDEVNTLIREGWTGALAVFRRRRKPRLRRRSRG</sequence>
<gene>
    <name evidence="1" type="ORF">JL106_08890</name>
</gene>
<dbReference type="Proteomes" id="UP000663792">
    <property type="component" value="Unassembled WGS sequence"/>
</dbReference>